<dbReference type="Pfam" id="PF03776">
    <property type="entry name" value="MinE"/>
    <property type="match status" value="1"/>
</dbReference>
<dbReference type="Proteomes" id="UP000751190">
    <property type="component" value="Unassembled WGS sequence"/>
</dbReference>
<dbReference type="InterPro" id="IPR005527">
    <property type="entry name" value="MinE"/>
</dbReference>
<keyword evidence="3" id="KW-0121">Carboxypeptidase</keyword>
<comment type="caution">
    <text evidence="5">The sequence shown here is derived from an EMBL/GenBank/DDBJ whole genome shotgun (WGS) entry which is preliminary data.</text>
</comment>
<evidence type="ECO:0000256" key="4">
    <source>
        <dbReference type="SAM" id="MobiDB-lite"/>
    </source>
</evidence>
<dbReference type="PROSITE" id="PS00131">
    <property type="entry name" value="CARBOXYPEPT_SER_SER"/>
    <property type="match status" value="1"/>
</dbReference>
<feature type="region of interest" description="Disordered" evidence="4">
    <location>
        <begin position="590"/>
        <end position="625"/>
    </location>
</feature>
<dbReference type="GO" id="GO:0051301">
    <property type="term" value="P:cell division"/>
    <property type="evidence" value="ECO:0007669"/>
    <property type="project" value="InterPro"/>
</dbReference>
<comment type="similarity">
    <text evidence="2 3">Belongs to the peptidase S10 family.</text>
</comment>
<dbReference type="GO" id="GO:0004185">
    <property type="term" value="F:serine-type carboxypeptidase activity"/>
    <property type="evidence" value="ECO:0007669"/>
    <property type="project" value="UniProtKB-UniRule"/>
</dbReference>
<dbReference type="EC" id="3.4.16.-" evidence="3"/>
<evidence type="ECO:0000313" key="6">
    <source>
        <dbReference type="Proteomes" id="UP000751190"/>
    </source>
</evidence>
<keyword evidence="3" id="KW-0378">Hydrolase</keyword>
<keyword evidence="6" id="KW-1185">Reference proteome</keyword>
<dbReference type="PANTHER" id="PTHR11802:SF201">
    <property type="entry name" value="CARBOXYPEPTIDASE"/>
    <property type="match status" value="1"/>
</dbReference>
<dbReference type="PROSITE" id="PS00560">
    <property type="entry name" value="CARBOXYPEPT_SER_HIS"/>
    <property type="match status" value="1"/>
</dbReference>
<dbReference type="InterPro" id="IPR001563">
    <property type="entry name" value="Peptidase_S10"/>
</dbReference>
<organism evidence="5 6">
    <name type="scientific">Diacronema lutheri</name>
    <name type="common">Unicellular marine alga</name>
    <name type="synonym">Monochrysis lutheri</name>
    <dbReference type="NCBI Taxonomy" id="2081491"/>
    <lineage>
        <taxon>Eukaryota</taxon>
        <taxon>Haptista</taxon>
        <taxon>Haptophyta</taxon>
        <taxon>Pavlovophyceae</taxon>
        <taxon>Pavlovales</taxon>
        <taxon>Pavlovaceae</taxon>
        <taxon>Diacronema</taxon>
    </lineage>
</organism>
<gene>
    <name evidence="5" type="ORF">KFE25_001801</name>
</gene>
<dbReference type="EMBL" id="JAGTXO010000018">
    <property type="protein sequence ID" value="KAG8463028.1"/>
    <property type="molecule type" value="Genomic_DNA"/>
</dbReference>
<dbReference type="GO" id="GO:0006508">
    <property type="term" value="P:proteolysis"/>
    <property type="evidence" value="ECO:0007669"/>
    <property type="project" value="UniProtKB-KW"/>
</dbReference>
<dbReference type="OrthoDB" id="443318at2759"/>
<evidence type="ECO:0000256" key="1">
    <source>
        <dbReference type="ARBA" id="ARBA00008168"/>
    </source>
</evidence>
<dbReference type="SUPFAM" id="SSF53474">
    <property type="entry name" value="alpha/beta-Hydrolases"/>
    <property type="match status" value="1"/>
</dbReference>
<reference evidence="5" key="1">
    <citation type="submission" date="2021-05" db="EMBL/GenBank/DDBJ databases">
        <title>The genome of the haptophyte Pavlova lutheri (Diacronema luteri, Pavlovales) - a model for lipid biosynthesis in eukaryotic algae.</title>
        <authorList>
            <person name="Hulatt C.J."/>
            <person name="Posewitz M.C."/>
        </authorList>
    </citation>
    <scope>NUCLEOTIDE SEQUENCE</scope>
    <source>
        <strain evidence="5">NIVA-4/92</strain>
    </source>
</reference>
<dbReference type="Pfam" id="PF00450">
    <property type="entry name" value="Peptidase_S10"/>
    <property type="match status" value="1"/>
</dbReference>
<name>A0A8J6CD01_DIALT</name>
<dbReference type="InterPro" id="IPR018202">
    <property type="entry name" value="Ser_caboxypep_ser_AS"/>
</dbReference>
<evidence type="ECO:0000256" key="2">
    <source>
        <dbReference type="ARBA" id="ARBA00009431"/>
    </source>
</evidence>
<evidence type="ECO:0000256" key="3">
    <source>
        <dbReference type="RuleBase" id="RU361156"/>
    </source>
</evidence>
<dbReference type="AlphaFoldDB" id="A0A8J6CD01"/>
<dbReference type="FunFam" id="3.40.50.12670:FF:000002">
    <property type="entry name" value="Carboxypeptidase"/>
    <property type="match status" value="1"/>
</dbReference>
<accession>A0A8J6CD01</accession>
<dbReference type="Gene3D" id="3.30.1070.10">
    <property type="entry name" value="Cell division topological specificity factor MinE"/>
    <property type="match status" value="1"/>
</dbReference>
<evidence type="ECO:0000313" key="5">
    <source>
        <dbReference type="EMBL" id="KAG8463028.1"/>
    </source>
</evidence>
<keyword evidence="3" id="KW-0645">Protease</keyword>
<feature type="signal peptide" evidence="3">
    <location>
        <begin position="1"/>
        <end position="19"/>
    </location>
</feature>
<dbReference type="PANTHER" id="PTHR11802">
    <property type="entry name" value="SERINE PROTEASE FAMILY S10 SERINE CARBOXYPEPTIDASE"/>
    <property type="match status" value="1"/>
</dbReference>
<dbReference type="OMA" id="DTSCRIH"/>
<sequence length="625" mass="68314">MVSGGFVSLLLAASTSAAADPSEVTFLPGWVGKLPSRSWSGFVDGTPPGEKKPIHSHYWLFESENDPDNDPLIVWTNGGPGASSMFGLLVELGPFYLSTASLRTAAFNATGIPTLFRNEYSWTKLGNLLVYNAPAPVGFSYCGNDPAGDAHSCGAWDDKRQALSAHVLLKNVLKTHPRFARHDVYITGESYAGIYVPTLAREILASSAPDEPRLKGLAVGDGCVGSAVNCFDTHGPQFLVEFLHGHQQFSEALHEEIRAQCPADELRDGVRSEPCKAALDQMDEEVGGYFAYSLYDECVYENGLERRRPRGARTWRTARGPMHSAAHKHRARLAHALGGALNDYPCGGGPAMDVWVNQTAVRRALHVPPSAHFFSFDNAVGFEYTSSERSVLPFYRHLALETDVRVLIYNGDVDPGLNAIAAQNWTRALGLTTKARWRPWTVDGRQRMGGYVTEYEGDFAFLTVRGAGHMVPEYKPDASLEFLGRWLRAEPFRPRAADASMMGVLQLFDKFFAPTSSDPAKAVAVSRLNLMLASDRAALDNETLIKIRNGIIELVQQYVDIQPDDVILNISTEERKSILTASLAIKGRRVATASVAPPPRPTKARVSDMPYRPPSGAASSSDTSE</sequence>
<dbReference type="InterPro" id="IPR033124">
    <property type="entry name" value="Ser_caboxypep_his_AS"/>
</dbReference>
<proteinExistence type="inferred from homology"/>
<dbReference type="PRINTS" id="PR00724">
    <property type="entry name" value="CRBOXYPTASEC"/>
</dbReference>
<protein>
    <recommendedName>
        <fullName evidence="3">Carboxypeptidase</fullName>
        <ecNumber evidence="3">3.4.16.-</ecNumber>
    </recommendedName>
</protein>
<dbReference type="InterPro" id="IPR029058">
    <property type="entry name" value="AB_hydrolase_fold"/>
</dbReference>
<dbReference type="InterPro" id="IPR036707">
    <property type="entry name" value="MinE_sf"/>
</dbReference>
<comment type="similarity">
    <text evidence="1">Belongs to the MinE family.</text>
</comment>
<feature type="chain" id="PRO_5035339335" description="Carboxypeptidase" evidence="3">
    <location>
        <begin position="20"/>
        <end position="625"/>
    </location>
</feature>
<dbReference type="Gene3D" id="3.40.50.1820">
    <property type="entry name" value="alpha/beta hydrolase"/>
    <property type="match status" value="1"/>
</dbReference>
<keyword evidence="3" id="KW-0732">Signal</keyword>
<dbReference type="Gene3D" id="3.40.50.12670">
    <property type="match status" value="1"/>
</dbReference>